<evidence type="ECO:0000256" key="1">
    <source>
        <dbReference type="HAMAP-Rule" id="MF_01411"/>
    </source>
</evidence>
<dbReference type="HAMAP" id="MF_01411">
    <property type="entry name" value="LPS_assembly_LptD"/>
    <property type="match status" value="1"/>
</dbReference>
<name>A0ABQ5W671_9HYPH</name>
<gene>
    <name evidence="1 3" type="primary">lptD</name>
    <name evidence="3" type="ORF">GCM10010862_28130</name>
</gene>
<comment type="subcellular location">
    <subcellularLocation>
        <location evidence="1">Cell outer membrane</location>
    </subcellularLocation>
</comment>
<comment type="similarity">
    <text evidence="1">Belongs to the LptD family.</text>
</comment>
<keyword evidence="1" id="KW-0472">Membrane</keyword>
<dbReference type="Proteomes" id="UP001156691">
    <property type="component" value="Unassembled WGS sequence"/>
</dbReference>
<comment type="subunit">
    <text evidence="1">Component of the lipopolysaccharide transport and assembly complex.</text>
</comment>
<proteinExistence type="inferred from homology"/>
<comment type="caution">
    <text evidence="3">The sequence shown here is derived from an EMBL/GenBank/DDBJ whole genome shotgun (WGS) entry which is preliminary data.</text>
</comment>
<dbReference type="InterPro" id="IPR050218">
    <property type="entry name" value="LptD"/>
</dbReference>
<reference evidence="4" key="1">
    <citation type="journal article" date="2019" name="Int. J. Syst. Evol. Microbiol.">
        <title>The Global Catalogue of Microorganisms (GCM) 10K type strain sequencing project: providing services to taxonomists for standard genome sequencing and annotation.</title>
        <authorList>
            <consortium name="The Broad Institute Genomics Platform"/>
            <consortium name="The Broad Institute Genome Sequencing Center for Infectious Disease"/>
            <person name="Wu L."/>
            <person name="Ma J."/>
        </authorList>
    </citation>
    <scope>NUCLEOTIDE SEQUENCE [LARGE SCALE GENOMIC DNA]</scope>
    <source>
        <strain evidence="4">NBRC 112416</strain>
    </source>
</reference>
<evidence type="ECO:0000313" key="3">
    <source>
        <dbReference type="EMBL" id="GLQ55554.1"/>
    </source>
</evidence>
<evidence type="ECO:0000313" key="4">
    <source>
        <dbReference type="Proteomes" id="UP001156691"/>
    </source>
</evidence>
<dbReference type="InterPro" id="IPR007543">
    <property type="entry name" value="LptD_C"/>
</dbReference>
<dbReference type="PANTHER" id="PTHR30189:SF1">
    <property type="entry name" value="LPS-ASSEMBLY PROTEIN LPTD"/>
    <property type="match status" value="1"/>
</dbReference>
<dbReference type="RefSeq" id="WP_284340946.1">
    <property type="nucleotide sequence ID" value="NZ_BSNS01000011.1"/>
</dbReference>
<accession>A0ABQ5W671</accession>
<dbReference type="EMBL" id="BSNS01000011">
    <property type="protein sequence ID" value="GLQ55554.1"/>
    <property type="molecule type" value="Genomic_DNA"/>
</dbReference>
<evidence type="ECO:0000259" key="2">
    <source>
        <dbReference type="Pfam" id="PF04453"/>
    </source>
</evidence>
<dbReference type="Pfam" id="PF04453">
    <property type="entry name" value="LptD"/>
    <property type="match status" value="1"/>
</dbReference>
<organism evidence="3 4">
    <name type="scientific">Devosia nitrariae</name>
    <dbReference type="NCBI Taxonomy" id="2071872"/>
    <lineage>
        <taxon>Bacteria</taxon>
        <taxon>Pseudomonadati</taxon>
        <taxon>Pseudomonadota</taxon>
        <taxon>Alphaproteobacteria</taxon>
        <taxon>Hyphomicrobiales</taxon>
        <taxon>Devosiaceae</taxon>
        <taxon>Devosia</taxon>
    </lineage>
</organism>
<comment type="function">
    <text evidence="1">Involved in the assembly of lipopolysaccharide (LPS) at the surface of the outer membrane.</text>
</comment>
<feature type="domain" description="LptD C-terminal" evidence="2">
    <location>
        <begin position="307"/>
        <end position="695"/>
    </location>
</feature>
<keyword evidence="4" id="KW-1185">Reference proteome</keyword>
<keyword evidence="1" id="KW-0732">Signal</keyword>
<dbReference type="PANTHER" id="PTHR30189">
    <property type="entry name" value="LPS-ASSEMBLY PROTEIN"/>
    <property type="match status" value="1"/>
</dbReference>
<keyword evidence="1" id="KW-0998">Cell outer membrane</keyword>
<protein>
    <recommendedName>
        <fullName evidence="1">LPS-assembly protein LptD</fullName>
    </recommendedName>
</protein>
<comment type="caution">
    <text evidence="1">Lacks conserved residue(s) required for the propagation of feature annotation.</text>
</comment>
<sequence length="767" mass="83468">MRRRRGVSIEWSQRLAAAGVAVLFAFCGAAQAQGLIPERFFSDPVEPGGQAAIEANVLTIESETGLIVAEGDVVYTYQGYTARGERLIYNRDTGDLRFDGPSYIRDPAGNILEGQDLEVTDRLKTAFIEALTITTYDGARITADSAEYDEALQTLFNNPTYAPCGECIDAEGRRIGWSVRATRFVQNNEDNSITIEQPTLEILGFPVAWLPYLWLPDASQTALERVRTPTLDSSEQIGAKVEVPFTAYSSRYTDIILTPTLVSRQGFLMGAEWVQRFDTGRFNIKASGVYQLDPKAFEGEVGDREWRGMIQTTGSFRPVTDWIVGWSYTAFTDAGYLKDYLFDTGDATEDNVYATYLNEDTYFDVRLQHFNKLGEKVEPEDQDLQAAALPNVRYDQIVELGDGLGQLELTGRLLHIVREADHAATINGVPHVLGFEGEKTHVMAQAAWRDQWIGPMGVVATPYVGVRADAASYSGESGNALAPDAGSLFSLTPIAAMDVRWPWAGSSGSVVHLVEPIAQLVYRGSGEAMPGIINDNAQSFVFDDTNLFSYDRFSGTDRQETGLRTNVGGRYAVDFGNDSYLELIAGQSIHLAGVNAFDVGDPGLAGATEALADDLSYAVLGAYGAFTPYLRAGGKVVLDSDYSDVIRGALTASLSLNGYSAGLDYYYEAANTDAGVLDDQHEIGATIGIPLMDYWRMTAGYYWDVAANTWLQTSAGLTYDDGYLAAGANLVMTGPTHRTENDTRITASILLKAPAGFTAGYSGVFSP</sequence>
<dbReference type="InterPro" id="IPR020889">
    <property type="entry name" value="LipoPS_assembly_LptD"/>
</dbReference>